<feature type="domain" description="Protein kinase" evidence="13">
    <location>
        <begin position="22"/>
        <end position="290"/>
    </location>
</feature>
<sequence>MPSKNRLPAADFAGKFIDDGRILLMNEIGSGGFGRVYKAIDTSSPPDMPRFFAVKCMAKPEANSRQAAFQANELLFHQLVSDHPYIVTFIKTFSDDSCVYFVLQLAAGDLFHTLTQDGLLSSKDDAIVKKVFLQIIDALDHCHQKRVFHRDLKPDNILVSHNGDVLLSDFGLSTSASSSREFSCGSGNYMSPECIGEETRLAPYSHRQNDIWSLGVLLTNMISNRHPWHVAKSTDDCFQAYMNNPDWLRQMLPISHTASSIIRRIFVVDPSSRITLPELRREILGADTFFRDHDVPLTLELPPPDKERYSCDPVDSTRRLPEPEGDKKAGKVGVRRDVLVREYMGSCNGCDII</sequence>
<evidence type="ECO:0000256" key="5">
    <source>
        <dbReference type="ARBA" id="ARBA00038035"/>
    </source>
</evidence>
<evidence type="ECO:0000256" key="10">
    <source>
        <dbReference type="PROSITE-ProRule" id="PRU10141"/>
    </source>
</evidence>
<dbReference type="PROSITE" id="PS50011">
    <property type="entry name" value="PROTEIN_KINASE_DOM"/>
    <property type="match status" value="1"/>
</dbReference>
<dbReference type="GO" id="GO:0004674">
    <property type="term" value="F:protein serine/threonine kinase activity"/>
    <property type="evidence" value="ECO:0007669"/>
    <property type="project" value="UniProtKB-KW"/>
</dbReference>
<evidence type="ECO:0000259" key="13">
    <source>
        <dbReference type="PROSITE" id="PS50011"/>
    </source>
</evidence>
<dbReference type="PROSITE" id="PS00107">
    <property type="entry name" value="PROTEIN_KINASE_ATP"/>
    <property type="match status" value="1"/>
</dbReference>
<dbReference type="InterPro" id="IPR011009">
    <property type="entry name" value="Kinase-like_dom_sf"/>
</dbReference>
<dbReference type="Pfam" id="PF00069">
    <property type="entry name" value="Pkinase"/>
    <property type="match status" value="1"/>
</dbReference>
<dbReference type="PROSITE" id="PS00108">
    <property type="entry name" value="PROTEIN_KINASE_ST"/>
    <property type="match status" value="1"/>
</dbReference>
<reference evidence="14 15" key="1">
    <citation type="journal article" date="2019" name="Nat. Ecol. Evol.">
        <title>Megaphylogeny resolves global patterns of mushroom evolution.</title>
        <authorList>
            <person name="Varga T."/>
            <person name="Krizsan K."/>
            <person name="Foldi C."/>
            <person name="Dima B."/>
            <person name="Sanchez-Garcia M."/>
            <person name="Sanchez-Ramirez S."/>
            <person name="Szollosi G.J."/>
            <person name="Szarkandi J.G."/>
            <person name="Papp V."/>
            <person name="Albert L."/>
            <person name="Andreopoulos W."/>
            <person name="Angelini C."/>
            <person name="Antonin V."/>
            <person name="Barry K.W."/>
            <person name="Bougher N.L."/>
            <person name="Buchanan P."/>
            <person name="Buyck B."/>
            <person name="Bense V."/>
            <person name="Catcheside P."/>
            <person name="Chovatia M."/>
            <person name="Cooper J."/>
            <person name="Damon W."/>
            <person name="Desjardin D."/>
            <person name="Finy P."/>
            <person name="Geml J."/>
            <person name="Haridas S."/>
            <person name="Hughes K."/>
            <person name="Justo A."/>
            <person name="Karasinski D."/>
            <person name="Kautmanova I."/>
            <person name="Kiss B."/>
            <person name="Kocsube S."/>
            <person name="Kotiranta H."/>
            <person name="LaButti K.M."/>
            <person name="Lechner B.E."/>
            <person name="Liimatainen K."/>
            <person name="Lipzen A."/>
            <person name="Lukacs Z."/>
            <person name="Mihaltcheva S."/>
            <person name="Morgado L.N."/>
            <person name="Niskanen T."/>
            <person name="Noordeloos M.E."/>
            <person name="Ohm R.A."/>
            <person name="Ortiz-Santana B."/>
            <person name="Ovrebo C."/>
            <person name="Racz N."/>
            <person name="Riley R."/>
            <person name="Savchenko A."/>
            <person name="Shiryaev A."/>
            <person name="Soop K."/>
            <person name="Spirin V."/>
            <person name="Szebenyi C."/>
            <person name="Tomsovsky M."/>
            <person name="Tulloss R.E."/>
            <person name="Uehling J."/>
            <person name="Grigoriev I.V."/>
            <person name="Vagvolgyi C."/>
            <person name="Papp T."/>
            <person name="Martin F.M."/>
            <person name="Miettinen O."/>
            <person name="Hibbett D.S."/>
            <person name="Nagy L.G."/>
        </authorList>
    </citation>
    <scope>NUCLEOTIDE SEQUENCE [LARGE SCALE GENOMIC DNA]</scope>
    <source>
        <strain evidence="14 15">CBS 309.79</strain>
    </source>
</reference>
<keyword evidence="11" id="KW-0723">Serine/threonine-protein kinase</keyword>
<evidence type="ECO:0000256" key="7">
    <source>
        <dbReference type="ARBA" id="ARBA00049014"/>
    </source>
</evidence>
<dbReference type="PANTHER" id="PTHR48013:SF9">
    <property type="entry name" value="DUAL SPECIFICITY MITOGEN-ACTIVATED PROTEIN KINASE KINASE 5"/>
    <property type="match status" value="1"/>
</dbReference>
<dbReference type="EMBL" id="ML178815">
    <property type="protein sequence ID" value="TFL06132.1"/>
    <property type="molecule type" value="Genomic_DNA"/>
</dbReference>
<comment type="catalytic activity">
    <reaction evidence="8">
        <text>L-threonyl-[protein] + ATP = O-phospho-L-threonyl-[protein] + ADP + H(+)</text>
        <dbReference type="Rhea" id="RHEA:46608"/>
        <dbReference type="Rhea" id="RHEA-COMP:11060"/>
        <dbReference type="Rhea" id="RHEA-COMP:11605"/>
        <dbReference type="ChEBI" id="CHEBI:15378"/>
        <dbReference type="ChEBI" id="CHEBI:30013"/>
        <dbReference type="ChEBI" id="CHEBI:30616"/>
        <dbReference type="ChEBI" id="CHEBI:61977"/>
        <dbReference type="ChEBI" id="CHEBI:456216"/>
        <dbReference type="EC" id="2.7.12.2"/>
    </reaction>
</comment>
<dbReference type="GO" id="GO:0005524">
    <property type="term" value="F:ATP binding"/>
    <property type="evidence" value="ECO:0007669"/>
    <property type="project" value="UniProtKB-UniRule"/>
</dbReference>
<accession>A0A5C3QVZ7</accession>
<evidence type="ECO:0000256" key="11">
    <source>
        <dbReference type="RuleBase" id="RU000304"/>
    </source>
</evidence>
<keyword evidence="2 10" id="KW-0547">Nucleotide-binding</keyword>
<keyword evidence="1" id="KW-0808">Transferase</keyword>
<protein>
    <recommendedName>
        <fullName evidence="6">mitogen-activated protein kinase kinase</fullName>
        <ecNumber evidence="6">2.7.12.2</ecNumber>
    </recommendedName>
</protein>
<dbReference type="Gene3D" id="1.10.510.10">
    <property type="entry name" value="Transferase(Phosphotransferase) domain 1"/>
    <property type="match status" value="1"/>
</dbReference>
<dbReference type="InterPro" id="IPR000719">
    <property type="entry name" value="Prot_kinase_dom"/>
</dbReference>
<evidence type="ECO:0000256" key="4">
    <source>
        <dbReference type="ARBA" id="ARBA00022840"/>
    </source>
</evidence>
<dbReference type="SMART" id="SM00220">
    <property type="entry name" value="S_TKc"/>
    <property type="match status" value="1"/>
</dbReference>
<keyword evidence="4 10" id="KW-0067">ATP-binding</keyword>
<dbReference type="STRING" id="1884261.A0A5C3QVZ7"/>
<keyword evidence="15" id="KW-1185">Reference proteome</keyword>
<evidence type="ECO:0000313" key="14">
    <source>
        <dbReference type="EMBL" id="TFL06132.1"/>
    </source>
</evidence>
<comment type="similarity">
    <text evidence="5">Belongs to the protein kinase superfamily. STE Ser/Thr protein kinase family. MAP kinase kinase subfamily.</text>
</comment>
<dbReference type="EC" id="2.7.12.2" evidence="6"/>
<evidence type="ECO:0000256" key="6">
    <source>
        <dbReference type="ARBA" id="ARBA00038999"/>
    </source>
</evidence>
<dbReference type="InterPro" id="IPR008271">
    <property type="entry name" value="Ser/Thr_kinase_AS"/>
</dbReference>
<evidence type="ECO:0000256" key="12">
    <source>
        <dbReference type="SAM" id="MobiDB-lite"/>
    </source>
</evidence>
<evidence type="ECO:0000256" key="2">
    <source>
        <dbReference type="ARBA" id="ARBA00022741"/>
    </source>
</evidence>
<organism evidence="14 15">
    <name type="scientific">Pterulicium gracile</name>
    <dbReference type="NCBI Taxonomy" id="1884261"/>
    <lineage>
        <taxon>Eukaryota</taxon>
        <taxon>Fungi</taxon>
        <taxon>Dikarya</taxon>
        <taxon>Basidiomycota</taxon>
        <taxon>Agaricomycotina</taxon>
        <taxon>Agaricomycetes</taxon>
        <taxon>Agaricomycetidae</taxon>
        <taxon>Agaricales</taxon>
        <taxon>Pleurotineae</taxon>
        <taxon>Pterulaceae</taxon>
        <taxon>Pterulicium</taxon>
    </lineage>
</organism>
<proteinExistence type="inferred from homology"/>
<dbReference type="OrthoDB" id="541276at2759"/>
<dbReference type="InterPro" id="IPR017441">
    <property type="entry name" value="Protein_kinase_ATP_BS"/>
</dbReference>
<comment type="catalytic activity">
    <reaction evidence="9">
        <text>L-tyrosyl-[protein] + ATP = O-phospho-L-tyrosyl-[protein] + ADP + H(+)</text>
        <dbReference type="Rhea" id="RHEA:10596"/>
        <dbReference type="Rhea" id="RHEA-COMP:10136"/>
        <dbReference type="Rhea" id="RHEA-COMP:20101"/>
        <dbReference type="ChEBI" id="CHEBI:15378"/>
        <dbReference type="ChEBI" id="CHEBI:30616"/>
        <dbReference type="ChEBI" id="CHEBI:46858"/>
        <dbReference type="ChEBI" id="CHEBI:61978"/>
        <dbReference type="ChEBI" id="CHEBI:456216"/>
        <dbReference type="EC" id="2.7.12.2"/>
    </reaction>
</comment>
<evidence type="ECO:0000256" key="1">
    <source>
        <dbReference type="ARBA" id="ARBA00022679"/>
    </source>
</evidence>
<dbReference type="AlphaFoldDB" id="A0A5C3QVZ7"/>
<evidence type="ECO:0000313" key="15">
    <source>
        <dbReference type="Proteomes" id="UP000305067"/>
    </source>
</evidence>
<evidence type="ECO:0000256" key="3">
    <source>
        <dbReference type="ARBA" id="ARBA00022777"/>
    </source>
</evidence>
<feature type="region of interest" description="Disordered" evidence="12">
    <location>
        <begin position="300"/>
        <end position="329"/>
    </location>
</feature>
<dbReference type="Proteomes" id="UP000305067">
    <property type="component" value="Unassembled WGS sequence"/>
</dbReference>
<comment type="catalytic activity">
    <reaction evidence="7">
        <text>L-seryl-[protein] + ATP = O-phospho-L-seryl-[protein] + ADP + H(+)</text>
        <dbReference type="Rhea" id="RHEA:17989"/>
        <dbReference type="Rhea" id="RHEA-COMP:9863"/>
        <dbReference type="Rhea" id="RHEA-COMP:11604"/>
        <dbReference type="ChEBI" id="CHEBI:15378"/>
        <dbReference type="ChEBI" id="CHEBI:29999"/>
        <dbReference type="ChEBI" id="CHEBI:30616"/>
        <dbReference type="ChEBI" id="CHEBI:83421"/>
        <dbReference type="ChEBI" id="CHEBI:456216"/>
        <dbReference type="EC" id="2.7.12.2"/>
    </reaction>
</comment>
<evidence type="ECO:0000256" key="9">
    <source>
        <dbReference type="ARBA" id="ARBA00051693"/>
    </source>
</evidence>
<feature type="compositionally biased region" description="Basic and acidic residues" evidence="12">
    <location>
        <begin position="303"/>
        <end position="329"/>
    </location>
</feature>
<evidence type="ECO:0000256" key="8">
    <source>
        <dbReference type="ARBA" id="ARBA00049299"/>
    </source>
</evidence>
<gene>
    <name evidence="14" type="ORF">BDV98DRAFT_499217</name>
</gene>
<dbReference type="PANTHER" id="PTHR48013">
    <property type="entry name" value="DUAL SPECIFICITY MITOGEN-ACTIVATED PROTEIN KINASE KINASE 5-RELATED"/>
    <property type="match status" value="1"/>
</dbReference>
<name>A0A5C3QVZ7_9AGAR</name>
<dbReference type="GO" id="GO:0004708">
    <property type="term" value="F:MAP kinase kinase activity"/>
    <property type="evidence" value="ECO:0007669"/>
    <property type="project" value="UniProtKB-EC"/>
</dbReference>
<keyword evidence="3 14" id="KW-0418">Kinase</keyword>
<dbReference type="SUPFAM" id="SSF56112">
    <property type="entry name" value="Protein kinase-like (PK-like)"/>
    <property type="match status" value="1"/>
</dbReference>
<feature type="binding site" evidence="10">
    <location>
        <position position="55"/>
    </location>
    <ligand>
        <name>ATP</name>
        <dbReference type="ChEBI" id="CHEBI:30616"/>
    </ligand>
</feature>